<protein>
    <recommendedName>
        <fullName evidence="4">Transposase family Tnp2 protein</fullName>
    </recommendedName>
</protein>
<dbReference type="Pfam" id="PF01112">
    <property type="entry name" value="Asparaginase_2"/>
    <property type="match status" value="1"/>
</dbReference>
<dbReference type="Proteomes" id="UP000310158">
    <property type="component" value="Unassembled WGS sequence"/>
</dbReference>
<evidence type="ECO:0000313" key="3">
    <source>
        <dbReference type="Proteomes" id="UP000310158"/>
    </source>
</evidence>
<dbReference type="PANTHER" id="PTHR46579">
    <property type="entry name" value="F5/8 TYPE C DOMAIN-CONTAINING PROTEIN-RELATED"/>
    <property type="match status" value="1"/>
</dbReference>
<comment type="caution">
    <text evidence="2">The sequence shown here is derived from an EMBL/GenBank/DDBJ whole genome shotgun (WGS) entry which is preliminary data.</text>
</comment>
<dbReference type="InterPro" id="IPR029055">
    <property type="entry name" value="Ntn_hydrolases_N"/>
</dbReference>
<keyword evidence="3" id="KW-1185">Reference proteome</keyword>
<feature type="compositionally biased region" description="Acidic residues" evidence="1">
    <location>
        <begin position="163"/>
        <end position="185"/>
    </location>
</feature>
<dbReference type="Gene3D" id="3.60.20.30">
    <property type="entry name" value="(Glycosyl)asparaginase"/>
    <property type="match status" value="1"/>
</dbReference>
<proteinExistence type="predicted"/>
<feature type="region of interest" description="Disordered" evidence="1">
    <location>
        <begin position="1137"/>
        <end position="1160"/>
    </location>
</feature>
<gene>
    <name evidence="2" type="ORF">EW146_g7643</name>
</gene>
<dbReference type="InterPro" id="IPR000246">
    <property type="entry name" value="Peptidase_T2"/>
</dbReference>
<dbReference type="InterPro" id="IPR004242">
    <property type="entry name" value="Transposase_21"/>
</dbReference>
<organism evidence="2 3">
    <name type="scientific">Bondarzewia mesenterica</name>
    <dbReference type="NCBI Taxonomy" id="1095465"/>
    <lineage>
        <taxon>Eukaryota</taxon>
        <taxon>Fungi</taxon>
        <taxon>Dikarya</taxon>
        <taxon>Basidiomycota</taxon>
        <taxon>Agaricomycotina</taxon>
        <taxon>Agaricomycetes</taxon>
        <taxon>Russulales</taxon>
        <taxon>Bondarzewiaceae</taxon>
        <taxon>Bondarzewia</taxon>
    </lineage>
</organism>
<reference evidence="2 3" key="1">
    <citation type="submission" date="2019-02" db="EMBL/GenBank/DDBJ databases">
        <title>Genome sequencing of the rare red list fungi Bondarzewia mesenterica.</title>
        <authorList>
            <person name="Buettner E."/>
            <person name="Kellner H."/>
        </authorList>
    </citation>
    <scope>NUCLEOTIDE SEQUENCE [LARGE SCALE GENOMIC DNA]</scope>
    <source>
        <strain evidence="2 3">DSM 108281</strain>
    </source>
</reference>
<dbReference type="SUPFAM" id="SSF56235">
    <property type="entry name" value="N-terminal nucleophile aminohydrolases (Ntn hydrolases)"/>
    <property type="match status" value="1"/>
</dbReference>
<evidence type="ECO:0000313" key="2">
    <source>
        <dbReference type="EMBL" id="THH12489.1"/>
    </source>
</evidence>
<dbReference type="OrthoDB" id="2404451at2759"/>
<name>A0A4S4LKD1_9AGAM</name>
<evidence type="ECO:0008006" key="4">
    <source>
        <dbReference type="Google" id="ProtNLM"/>
    </source>
</evidence>
<dbReference type="GO" id="GO:0016787">
    <property type="term" value="F:hydrolase activity"/>
    <property type="evidence" value="ECO:0007669"/>
    <property type="project" value="InterPro"/>
</dbReference>
<dbReference type="PANTHER" id="PTHR46579:SF1">
    <property type="entry name" value="F5_8 TYPE C DOMAIN-CONTAINING PROTEIN"/>
    <property type="match status" value="1"/>
</dbReference>
<dbReference type="Pfam" id="PF02992">
    <property type="entry name" value="Transposase_21"/>
    <property type="match status" value="1"/>
</dbReference>
<dbReference type="AlphaFoldDB" id="A0A4S4LKD1"/>
<feature type="region of interest" description="Disordered" evidence="1">
    <location>
        <begin position="163"/>
        <end position="186"/>
    </location>
</feature>
<sequence length="1260" mass="139411">MVAIKYSPNSEYSRSYVLQLTHVHVGALCTVTLHSTSRVAFDKSRRIQRVTLTLDSGIAEMLAIFGKQHRGKRVRAKSIEPESAAIEIDGGIVALQESAAESLTVEMADELAIIHDVTPDIAQDNPVGHSTSPLLQDDGLHLKVAHQLTYTGEQNEQSIWLDSDEDEDEDIGSNSDADSDSEVEDSFGGLDLSDPFLSSWDQLGEDFEQAALMSVDDLNGRDIDILRQYSLKLKSHMTDATYRDLPYAFPASNVPSLEAAQSRIAFLAGFKPEIYDCCTNSCCCYIGPHEKRNRCPYCDTPRFYEDGRARKHFVYIPLIPRLRAFASSKSMATQMRYRAHEHKHVPGKISDVFDGKRYRRISRKNVIVDGKVLPFTHFGDARDVALGLSTDGFAPWRKRSKTCWPLIIFNYNLPPEIRFHIENIISLGVIPGPKKPVDMDSFAWPLVQELLQLAVGVRAFDILSGSLFALRAFLILAFGDIPAVSLLARMKGHNGYSPCRLCKILGLRTPNSRATTHYVPLDRSKHPNALANTSAVKVYDPHNLPLRTHNEIIQMAHDVQSADTEAQAERLSKEYGIKGLSIFSRLSSISMADSFPYDFMHLIWENLIKNLVLLWTGQFKGLDEGTGSYQLNRTIWDAIGTATAASSSTIPGCFGARPPNVAADKLASTADTWSFWTLYLGPVLLQRKFHHVKYYEHFIGLVQLLHLCLQFEISSSELDTIREGFIKWVKKYEDLYYQKDPSRISTCPVTIHALLHIADCIKICGGIRFFEAAGPRSDGREKIELRVATYETCTLLPPRRLSSPTQALCRKILNSLATRYDAVNNIRALERSIRQGSIEQWGKVRINDGDTIWAAHFAGTGDDRRDATYVRYEVLVDKHANKPRLAPLFEPKTFYGRLQHIFVVRLPTTADVGITRPETIVLAAITPCKIEGHHDVLDIHYYSTESTTLSVVDLQCVQCVVGRIRDAQRWAIIDRNHHYARPSRINWLPCNSGSSSKSLHAPRHPTTVYAHAHPLGRSISSPVLPSWPAAGSRIYRHASVSSNRSLQLDMPFDDRPTESNDSLTLLHLKPLSPIIEQAQLVGDRRDSSLRTVGTGPAPTLPPLDLQPPFVASHHAGPQLFSTVYEDAASERTGSFVTARTDATSDHSPEPNSDPDPDPFGCTVGWPSRVEVGVIALDMHGHLAAAGSTGGVLGKSVGHIGDTCVIGSGLYADTVSALVCSGAGDIILSNAVASKIAADAHHEPLSALVASNLIFPSREPL</sequence>
<dbReference type="EMBL" id="SGPL01000457">
    <property type="protein sequence ID" value="THH12489.1"/>
    <property type="molecule type" value="Genomic_DNA"/>
</dbReference>
<accession>A0A4S4LKD1</accession>
<evidence type="ECO:0000256" key="1">
    <source>
        <dbReference type="SAM" id="MobiDB-lite"/>
    </source>
</evidence>